<keyword evidence="2" id="KW-0732">Signal</keyword>
<dbReference type="PROSITE" id="PS51318">
    <property type="entry name" value="TAT"/>
    <property type="match status" value="1"/>
</dbReference>
<gene>
    <name evidence="5" type="ORF">SAMN06295879_1228</name>
    <name evidence="4" type="ORF">TZ00_05140</name>
</gene>
<dbReference type="Pfam" id="PF19077">
    <property type="entry name" value="Big_13"/>
    <property type="match status" value="1"/>
</dbReference>
<evidence type="ECO:0000256" key="1">
    <source>
        <dbReference type="SAM" id="Phobius"/>
    </source>
</evidence>
<keyword evidence="6" id="KW-1185">Reference proteome</keyword>
<reference evidence="7" key="4">
    <citation type="submission" date="2017-02" db="EMBL/GenBank/DDBJ databases">
        <authorList>
            <person name="Varghese N."/>
            <person name="Submissions S."/>
        </authorList>
    </citation>
    <scope>NUCLEOTIDE SEQUENCE [LARGE SCALE GENOMIC DNA]</scope>
    <source>
        <strain evidence="7">VKM Ac-2052</strain>
    </source>
</reference>
<dbReference type="AlphaFoldDB" id="A0A1T4XJU7"/>
<name>A0A1T4XJU7_9MICO</name>
<reference evidence="4" key="2">
    <citation type="submission" date="2015-02" db="EMBL/GenBank/DDBJ databases">
        <authorList>
            <person name="Vasilyev I.Y."/>
            <person name="Siniagina M.N."/>
            <person name="Malanin S.Y."/>
            <person name="Boulygina E.A."/>
            <person name="Grygoryeva T.V."/>
            <person name="Yarullina D.R."/>
            <person name="Ilinskaya O.N."/>
        </authorList>
    </citation>
    <scope>NUCLEOTIDE SEQUENCE</scope>
    <source>
        <strain evidence="4">VKM Ac-1804</strain>
    </source>
</reference>
<dbReference type="RefSeq" id="WP_044439785.1">
    <property type="nucleotide sequence ID" value="NZ_FUYG01000003.1"/>
</dbReference>
<keyword evidence="1" id="KW-0472">Membrane</keyword>
<keyword evidence="1" id="KW-1133">Transmembrane helix</keyword>
<sequence>MTPSLRRTATIGTATLGLSLALAGAVPSASAETADVAAPAVATSTAPAPLNAGADKYELAAEYSGLTADEVRSLEQSGAIKVSDNGFILHIDDATTSGSSDTLNMDRQASELLAAPIPGSATGGSRPGAPVTIYLDFDGEVLEGTQWNIQANSESLTFSAAAAGADTAFRDAVWAVVAEDYAPFNVNVTTANPGTDALVKSSADDNVYGSHVIITDSYTEVLPDAADSSGIAWGGGTGSDFLSGAFVFTEGLGGAAATTKNVGNTASHESGHNFGLLHDGIDGSTTGEYYYPTEGLWAPTMGASFDVPLSQWSNGGYAGATNTEPDLDVITDRSSASAIFVNATTPDGQPYEGPVCVAGDANANNPQPGDQFFVPNNDTCEGDLTPLTLNFSYTDRADYATDEVGDSAAESTTLENDGTFSTESVIGTPDDVDVYGVIAAAGPFTATVDVADIAPNLDSKLTLTDSQGNVIAESSPATTRVSADTAAGLGATITTTVETGAYYLTVDGVGAGDPTTATPDNSNGYTDYGSLGNYTLSGTAVQFVAEELVIETPVEGAKVVGGSTVDVTGTATPNVTVTLAAGGSNVTTVADADGKWASSVTANAFGNTEIVASQGFANLAVPGTDSVTVTAPVSAPVITNPANGTTTGSATPSISGTGIAGATVTVTVTDASGNVTTGQAQVDGNGAWELVLATPLPTGAYTITAVQTINGVTSGLTAPVSFSIDLTVTTGNGTDPANVGGTLAATGNDLFGSPFVLLAAGLLLGGVVTTSFAISRRRAFAQQS</sequence>
<keyword evidence="1" id="KW-0812">Transmembrane</keyword>
<feature type="chain" id="PRO_5010537256" evidence="2">
    <location>
        <begin position="32"/>
        <end position="784"/>
    </location>
</feature>
<dbReference type="Gene3D" id="2.60.40.10">
    <property type="entry name" value="Immunoglobulins"/>
    <property type="match status" value="1"/>
</dbReference>
<dbReference type="SUPFAM" id="SSF55486">
    <property type="entry name" value="Metalloproteases ('zincins'), catalytic domain"/>
    <property type="match status" value="1"/>
</dbReference>
<dbReference type="EMBL" id="JYFC01000002">
    <property type="protein sequence ID" value="KJC64992.1"/>
    <property type="molecule type" value="Genomic_DNA"/>
</dbReference>
<evidence type="ECO:0000313" key="7">
    <source>
        <dbReference type="Proteomes" id="UP000189735"/>
    </source>
</evidence>
<dbReference type="Proteomes" id="UP000189735">
    <property type="component" value="Unassembled WGS sequence"/>
</dbReference>
<dbReference type="GO" id="GO:0005975">
    <property type="term" value="P:carbohydrate metabolic process"/>
    <property type="evidence" value="ECO:0007669"/>
    <property type="project" value="UniProtKB-ARBA"/>
</dbReference>
<evidence type="ECO:0000259" key="3">
    <source>
        <dbReference type="Pfam" id="PF19077"/>
    </source>
</evidence>
<evidence type="ECO:0000256" key="2">
    <source>
        <dbReference type="SAM" id="SignalP"/>
    </source>
</evidence>
<dbReference type="InterPro" id="IPR044016">
    <property type="entry name" value="Big_13"/>
</dbReference>
<feature type="domain" description="Bacterial Ig-like" evidence="3">
    <location>
        <begin position="645"/>
        <end position="725"/>
    </location>
</feature>
<accession>A0A1T4XJU7</accession>
<feature type="signal peptide" evidence="2">
    <location>
        <begin position="1"/>
        <end position="31"/>
    </location>
</feature>
<dbReference type="InterPro" id="IPR013783">
    <property type="entry name" value="Ig-like_fold"/>
</dbReference>
<organism evidence="5 7">
    <name type="scientific">Agreia bicolorata</name>
    <dbReference type="NCBI Taxonomy" id="110935"/>
    <lineage>
        <taxon>Bacteria</taxon>
        <taxon>Bacillati</taxon>
        <taxon>Actinomycetota</taxon>
        <taxon>Actinomycetes</taxon>
        <taxon>Micrococcales</taxon>
        <taxon>Microbacteriaceae</taxon>
        <taxon>Agreia</taxon>
    </lineage>
</organism>
<evidence type="ECO:0000313" key="4">
    <source>
        <dbReference type="EMBL" id="KJC64992.1"/>
    </source>
</evidence>
<feature type="transmembrane region" description="Helical" evidence="1">
    <location>
        <begin position="755"/>
        <end position="774"/>
    </location>
</feature>
<protein>
    <submittedName>
        <fullName evidence="5">Metallo-peptidase family M12B Reprolysin-like</fullName>
    </submittedName>
</protein>
<dbReference type="Proteomes" id="UP000032503">
    <property type="component" value="Unassembled WGS sequence"/>
</dbReference>
<evidence type="ECO:0000313" key="5">
    <source>
        <dbReference type="EMBL" id="SKA89800.1"/>
    </source>
</evidence>
<reference evidence="5" key="3">
    <citation type="submission" date="2017-02" db="EMBL/GenBank/DDBJ databases">
        <authorList>
            <person name="Peterson S.W."/>
        </authorList>
    </citation>
    <scope>NUCLEOTIDE SEQUENCE [LARGE SCALE GENOMIC DNA]</scope>
    <source>
        <strain evidence="5">VKM Ac-2052</strain>
    </source>
</reference>
<dbReference type="InterPro" id="IPR006311">
    <property type="entry name" value="TAT_signal"/>
</dbReference>
<reference evidence="4 6" key="1">
    <citation type="journal article" date="2001" name="Int. J. Syst. Evol. Microbiol.">
        <title>Agreia bicolorata gen. nov., sp. nov., to accommodate actinobacteria isolated from narrow reed grass infected by the nematode Heteroanguina graminophila.</title>
        <authorList>
            <person name="Evtushenko L.I."/>
            <person name="Dorofeeva L.V."/>
            <person name="Dobrovolskaya T.G."/>
            <person name="Streshinskaya G.M."/>
            <person name="Subbotin S.A."/>
            <person name="Tiedje J.M."/>
        </authorList>
    </citation>
    <scope>NUCLEOTIDE SEQUENCE [LARGE SCALE GENOMIC DNA]</scope>
    <source>
        <strain evidence="4 6">VKM Ac-1804</strain>
    </source>
</reference>
<evidence type="ECO:0000313" key="6">
    <source>
        <dbReference type="Proteomes" id="UP000032503"/>
    </source>
</evidence>
<dbReference type="EMBL" id="FUYG01000003">
    <property type="protein sequence ID" value="SKA89800.1"/>
    <property type="molecule type" value="Genomic_DNA"/>
</dbReference>
<proteinExistence type="predicted"/>